<protein>
    <recommendedName>
        <fullName evidence="4">DUF4253 domain-containing protein</fullName>
    </recommendedName>
</protein>
<organism evidence="2 3">
    <name type="scientific">Actinomyces bovis</name>
    <dbReference type="NCBI Taxonomy" id="1658"/>
    <lineage>
        <taxon>Bacteria</taxon>
        <taxon>Bacillati</taxon>
        <taxon>Actinomycetota</taxon>
        <taxon>Actinomycetes</taxon>
        <taxon>Actinomycetales</taxon>
        <taxon>Actinomycetaceae</taxon>
        <taxon>Actinomyces</taxon>
    </lineage>
</organism>
<evidence type="ECO:0000313" key="3">
    <source>
        <dbReference type="Proteomes" id="UP000250006"/>
    </source>
</evidence>
<comment type="caution">
    <text evidence="2">The sequence shown here is derived from an EMBL/GenBank/DDBJ whole genome shotgun (WGS) entry which is preliminary data.</text>
</comment>
<proteinExistence type="predicted"/>
<dbReference type="EMBL" id="UAPQ01000001">
    <property type="protein sequence ID" value="SPT52462.1"/>
    <property type="molecule type" value="Genomic_DNA"/>
</dbReference>
<name>A0ABY1VL28_9ACTO</name>
<evidence type="ECO:0000313" key="2">
    <source>
        <dbReference type="EMBL" id="SPT52462.1"/>
    </source>
</evidence>
<accession>A0ABY1VL28</accession>
<evidence type="ECO:0008006" key="4">
    <source>
        <dbReference type="Google" id="ProtNLM"/>
    </source>
</evidence>
<feature type="compositionally biased region" description="Polar residues" evidence="1">
    <location>
        <begin position="1"/>
        <end position="11"/>
    </location>
</feature>
<dbReference type="RefSeq" id="WP_229116717.1">
    <property type="nucleotide sequence ID" value="NZ_UAPQ01000001.1"/>
</dbReference>
<keyword evidence="3" id="KW-1185">Reference proteome</keyword>
<feature type="region of interest" description="Disordered" evidence="1">
    <location>
        <begin position="1"/>
        <end position="20"/>
    </location>
</feature>
<evidence type="ECO:0000256" key="1">
    <source>
        <dbReference type="SAM" id="MobiDB-lite"/>
    </source>
</evidence>
<sequence length="212" mass="23294">MCSAFSPTAPTANKLLPEHDDQPLLEDGMYGPRGWSVEAGVWKVLNHWPDQLRDLSELLGQAPGPAQKGCLEASGWPQEDYVPFAGLDARGAAALLDALPARALADRQNLAPSLRTLLHACASGKGRVRLSGYAIGPQRRDERVSVEAIWVSDPALAGFAVSTSHTPGCDCHALWEEVRVRYQLDAEDMPDEILRLAPAWAKGQEGWWFWWD</sequence>
<gene>
    <name evidence="2" type="ORF">NCTC11535_00111</name>
</gene>
<reference evidence="2 3" key="1">
    <citation type="submission" date="2018-06" db="EMBL/GenBank/DDBJ databases">
        <authorList>
            <consortium name="Pathogen Informatics"/>
            <person name="Doyle S."/>
        </authorList>
    </citation>
    <scope>NUCLEOTIDE SEQUENCE [LARGE SCALE GENOMIC DNA]</scope>
    <source>
        <strain evidence="2 3">NCTC11535</strain>
    </source>
</reference>
<dbReference type="Proteomes" id="UP000250006">
    <property type="component" value="Unassembled WGS sequence"/>
</dbReference>